<dbReference type="EMBL" id="JARKNE010000004">
    <property type="protein sequence ID" value="KAK5836260.1"/>
    <property type="molecule type" value="Genomic_DNA"/>
</dbReference>
<organism evidence="1 2">
    <name type="scientific">Gossypium arboreum</name>
    <name type="common">Tree cotton</name>
    <name type="synonym">Gossypium nanking</name>
    <dbReference type="NCBI Taxonomy" id="29729"/>
    <lineage>
        <taxon>Eukaryota</taxon>
        <taxon>Viridiplantae</taxon>
        <taxon>Streptophyta</taxon>
        <taxon>Embryophyta</taxon>
        <taxon>Tracheophyta</taxon>
        <taxon>Spermatophyta</taxon>
        <taxon>Magnoliopsida</taxon>
        <taxon>eudicotyledons</taxon>
        <taxon>Gunneridae</taxon>
        <taxon>Pentapetalae</taxon>
        <taxon>rosids</taxon>
        <taxon>malvids</taxon>
        <taxon>Malvales</taxon>
        <taxon>Malvaceae</taxon>
        <taxon>Malvoideae</taxon>
        <taxon>Gossypium</taxon>
    </lineage>
</organism>
<evidence type="ECO:0000313" key="2">
    <source>
        <dbReference type="Proteomes" id="UP001358586"/>
    </source>
</evidence>
<protein>
    <submittedName>
        <fullName evidence="1">Uncharacterized protein</fullName>
    </submittedName>
</protein>
<reference evidence="1 2" key="1">
    <citation type="submission" date="2023-03" db="EMBL/GenBank/DDBJ databases">
        <title>WGS of Gossypium arboreum.</title>
        <authorList>
            <person name="Yu D."/>
        </authorList>
    </citation>
    <scope>NUCLEOTIDE SEQUENCE [LARGE SCALE GENOMIC DNA]</scope>
    <source>
        <tissue evidence="1">Leaf</tissue>
    </source>
</reference>
<accession>A0ABR0QAA4</accession>
<comment type="caution">
    <text evidence="1">The sequence shown here is derived from an EMBL/GenBank/DDBJ whole genome shotgun (WGS) entry which is preliminary data.</text>
</comment>
<gene>
    <name evidence="1" type="ORF">PVK06_012034</name>
</gene>
<sequence length="65" mass="7676">MWLKSLRWYAEVSVNYDVSLEAESSVHSLVFEGVDAAFEVGAGEAFEFEWLWYRTEERKRIITLK</sequence>
<keyword evidence="2" id="KW-1185">Reference proteome</keyword>
<name>A0ABR0QAA4_GOSAR</name>
<dbReference type="Proteomes" id="UP001358586">
    <property type="component" value="Chromosome 4"/>
</dbReference>
<evidence type="ECO:0000313" key="1">
    <source>
        <dbReference type="EMBL" id="KAK5836260.1"/>
    </source>
</evidence>
<proteinExistence type="predicted"/>